<dbReference type="SMART" id="SM00220">
    <property type="entry name" value="S_TKc"/>
    <property type="match status" value="1"/>
</dbReference>
<dbReference type="Proteomes" id="UP000466906">
    <property type="component" value="Chromosome"/>
</dbReference>
<evidence type="ECO:0000259" key="9">
    <source>
        <dbReference type="PROSITE" id="PS50011"/>
    </source>
</evidence>
<feature type="domain" description="Protein kinase" evidence="9">
    <location>
        <begin position="1"/>
        <end position="244"/>
    </location>
</feature>
<keyword evidence="11" id="KW-1185">Reference proteome</keyword>
<keyword evidence="8" id="KW-1133">Transmembrane helix</keyword>
<keyword evidence="6" id="KW-0067">ATP-binding</keyword>
<dbReference type="EC" id="2.7.11.1" evidence="1"/>
<dbReference type="GO" id="GO:0004674">
    <property type="term" value="F:protein serine/threonine kinase activity"/>
    <property type="evidence" value="ECO:0007669"/>
    <property type="project" value="UniProtKB-KW"/>
</dbReference>
<evidence type="ECO:0000256" key="6">
    <source>
        <dbReference type="ARBA" id="ARBA00022840"/>
    </source>
</evidence>
<dbReference type="KEGG" id="malv:MALV_25530"/>
<evidence type="ECO:0000256" key="3">
    <source>
        <dbReference type="ARBA" id="ARBA00022679"/>
    </source>
</evidence>
<dbReference type="GO" id="GO:0080090">
    <property type="term" value="P:regulation of primary metabolic process"/>
    <property type="evidence" value="ECO:0007669"/>
    <property type="project" value="UniProtKB-ARBA"/>
</dbReference>
<evidence type="ECO:0000256" key="1">
    <source>
        <dbReference type="ARBA" id="ARBA00012513"/>
    </source>
</evidence>
<accession>A0A6N4USM7</accession>
<proteinExistence type="predicted"/>
<sequence>MGEVYLAQHPRLPRPDALKVLRPEASLDEDFRQRFIREADLAARLTHPNIVTVHDRGEFNGQLWIASQYVDGIDAARMLHDSYPDGMPANLASAIISAIANALDYAHEQNLLHRDVKPANILLSHPDRSGRHRAYLADFGIARSLTEANGLTATNMTVGTFAYSAPEQLLGEGVGDQADQYALAATAYHLLTGSHLYPSSNAAAVINHQVNSIPPSLSEKRPELAKLDPILQMGLAKRAGDRFLRCVDFADALADHIDSPGAPGPVDPTIAAARPTVEPAPYGLLAKQPARDRKVRRTRILVATVMTGVVVAVGAFLAGRPWQSGDVEGAHPSEVTGSSVAASPKPANAHAAAAAIQAAVPQVTSIVDLNEDTDANHLLGRPNGYSAATVLIDSRADCDTGSPGASCGATIEQWPDETAARRRSDYLQQIHSSVPILGTEWTTVKGGLLLRVSGDLPASAAKVYEAAFGAESTNSVTTAAVPNSKEALEIRAHQLDVFASRGNAAAAYEFYSQRCKQTLGDLDSYNAFLNEWLKGRKPQYAGVTVKVNGSSAQVVSIDNDPNTPASSMNPRTWTFIDGAWQFDNC</sequence>
<dbReference type="AlphaFoldDB" id="A0A6N4USM7"/>
<evidence type="ECO:0000256" key="8">
    <source>
        <dbReference type="SAM" id="Phobius"/>
    </source>
</evidence>
<keyword evidence="3" id="KW-0808">Transferase</keyword>
<dbReference type="InterPro" id="IPR000719">
    <property type="entry name" value="Prot_kinase_dom"/>
</dbReference>
<dbReference type="PROSITE" id="PS00108">
    <property type="entry name" value="PROTEIN_KINASE_ST"/>
    <property type="match status" value="1"/>
</dbReference>
<organism evidence="10 11">
    <name type="scientific">Mycolicibacterium alvei</name>
    <dbReference type="NCBI Taxonomy" id="67081"/>
    <lineage>
        <taxon>Bacteria</taxon>
        <taxon>Bacillati</taxon>
        <taxon>Actinomycetota</taxon>
        <taxon>Actinomycetes</taxon>
        <taxon>Mycobacteriales</taxon>
        <taxon>Mycobacteriaceae</taxon>
        <taxon>Mycolicibacterium</taxon>
    </lineage>
</organism>
<evidence type="ECO:0000313" key="11">
    <source>
        <dbReference type="Proteomes" id="UP000466906"/>
    </source>
</evidence>
<dbReference type="SUPFAM" id="SSF56112">
    <property type="entry name" value="Protein kinase-like (PK-like)"/>
    <property type="match status" value="1"/>
</dbReference>
<dbReference type="InterPro" id="IPR011009">
    <property type="entry name" value="Kinase-like_dom_sf"/>
</dbReference>
<feature type="transmembrane region" description="Helical" evidence="8">
    <location>
        <begin position="300"/>
        <end position="318"/>
    </location>
</feature>
<keyword evidence="8" id="KW-0812">Transmembrane</keyword>
<dbReference type="Gene3D" id="3.30.200.20">
    <property type="entry name" value="Phosphorylase Kinase, domain 1"/>
    <property type="match status" value="1"/>
</dbReference>
<dbReference type="PANTHER" id="PTHR43289">
    <property type="entry name" value="MITOGEN-ACTIVATED PROTEIN KINASE KINASE KINASE 20-RELATED"/>
    <property type="match status" value="1"/>
</dbReference>
<keyword evidence="2" id="KW-0723">Serine/threonine-protein kinase</keyword>
<keyword evidence="8" id="KW-0472">Membrane</keyword>
<dbReference type="GO" id="GO:0005524">
    <property type="term" value="F:ATP binding"/>
    <property type="evidence" value="ECO:0007669"/>
    <property type="project" value="UniProtKB-KW"/>
</dbReference>
<dbReference type="PROSITE" id="PS50011">
    <property type="entry name" value="PROTEIN_KINASE_DOM"/>
    <property type="match status" value="1"/>
</dbReference>
<keyword evidence="4" id="KW-0547">Nucleotide-binding</keyword>
<evidence type="ECO:0000256" key="2">
    <source>
        <dbReference type="ARBA" id="ARBA00022527"/>
    </source>
</evidence>
<dbReference type="CDD" id="cd14014">
    <property type="entry name" value="STKc_PknB_like"/>
    <property type="match status" value="1"/>
</dbReference>
<evidence type="ECO:0000256" key="7">
    <source>
        <dbReference type="SAM" id="MobiDB-lite"/>
    </source>
</evidence>
<dbReference type="InterPro" id="IPR008271">
    <property type="entry name" value="Ser/Thr_kinase_AS"/>
</dbReference>
<reference evidence="10 11" key="1">
    <citation type="journal article" date="2019" name="Emerg. Microbes Infect.">
        <title>Comprehensive subspecies identification of 175 nontuberculous mycobacteria species based on 7547 genomic profiles.</title>
        <authorList>
            <person name="Matsumoto Y."/>
            <person name="Kinjo T."/>
            <person name="Motooka D."/>
            <person name="Nabeya D."/>
            <person name="Jung N."/>
            <person name="Uechi K."/>
            <person name="Horii T."/>
            <person name="Iida T."/>
            <person name="Fujita J."/>
            <person name="Nakamura S."/>
        </authorList>
    </citation>
    <scope>NUCLEOTIDE SEQUENCE [LARGE SCALE GENOMIC DNA]</scope>
    <source>
        <strain evidence="10 11">JCM 12272</strain>
    </source>
</reference>
<keyword evidence="5" id="KW-0418">Kinase</keyword>
<evidence type="ECO:0000256" key="5">
    <source>
        <dbReference type="ARBA" id="ARBA00022777"/>
    </source>
</evidence>
<gene>
    <name evidence="10" type="ORF">MALV_25530</name>
</gene>
<name>A0A6N4USM7_9MYCO</name>
<protein>
    <recommendedName>
        <fullName evidence="1">non-specific serine/threonine protein kinase</fullName>
        <ecNumber evidence="1">2.7.11.1</ecNumber>
    </recommendedName>
</protein>
<dbReference type="PANTHER" id="PTHR43289:SF6">
    <property type="entry name" value="SERINE_THREONINE-PROTEIN KINASE NEKL-3"/>
    <property type="match status" value="1"/>
</dbReference>
<evidence type="ECO:0000256" key="4">
    <source>
        <dbReference type="ARBA" id="ARBA00022741"/>
    </source>
</evidence>
<dbReference type="EMBL" id="AP022565">
    <property type="protein sequence ID" value="BBX27428.1"/>
    <property type="molecule type" value="Genomic_DNA"/>
</dbReference>
<feature type="region of interest" description="Disordered" evidence="7">
    <location>
        <begin position="323"/>
        <end position="343"/>
    </location>
</feature>
<evidence type="ECO:0000313" key="10">
    <source>
        <dbReference type="EMBL" id="BBX27428.1"/>
    </source>
</evidence>
<dbReference type="Pfam" id="PF00069">
    <property type="entry name" value="Pkinase"/>
    <property type="match status" value="1"/>
</dbReference>
<dbReference type="Gene3D" id="1.10.510.10">
    <property type="entry name" value="Transferase(Phosphotransferase) domain 1"/>
    <property type="match status" value="1"/>
</dbReference>